<feature type="domain" description="Anaphase-promoting complex subunit 4 long" evidence="7">
    <location>
        <begin position="159"/>
        <end position="359"/>
    </location>
</feature>
<evidence type="ECO:0000256" key="5">
    <source>
        <dbReference type="ARBA" id="ARBA00023306"/>
    </source>
</evidence>
<dbReference type="OrthoDB" id="2110451at2759"/>
<proteinExistence type="predicted"/>
<dbReference type="InterPro" id="IPR024789">
    <property type="entry name" value="APC4"/>
</dbReference>
<evidence type="ECO:0000256" key="4">
    <source>
        <dbReference type="ARBA" id="ARBA00022786"/>
    </source>
</evidence>
<dbReference type="STRING" id="306901.Q2H9F1"/>
<dbReference type="GO" id="GO:0034399">
    <property type="term" value="C:nuclear periphery"/>
    <property type="evidence" value="ECO:0007669"/>
    <property type="project" value="TreeGrafter"/>
</dbReference>
<organism evidence="8 9">
    <name type="scientific">Chaetomium globosum (strain ATCC 6205 / CBS 148.51 / DSM 1962 / NBRC 6347 / NRRL 1970)</name>
    <name type="common">Soil fungus</name>
    <dbReference type="NCBI Taxonomy" id="306901"/>
    <lineage>
        <taxon>Eukaryota</taxon>
        <taxon>Fungi</taxon>
        <taxon>Dikarya</taxon>
        <taxon>Ascomycota</taxon>
        <taxon>Pezizomycotina</taxon>
        <taxon>Sordariomycetes</taxon>
        <taxon>Sordariomycetidae</taxon>
        <taxon>Sordariales</taxon>
        <taxon>Chaetomiaceae</taxon>
        <taxon>Chaetomium</taxon>
    </lineage>
</organism>
<gene>
    <name evidence="8" type="ORF">CHGG_03153</name>
</gene>
<evidence type="ECO:0000313" key="8">
    <source>
        <dbReference type="EMBL" id="EAQ91218.1"/>
    </source>
</evidence>
<dbReference type="GO" id="GO:0031145">
    <property type="term" value="P:anaphase-promoting complex-dependent catabolic process"/>
    <property type="evidence" value="ECO:0007669"/>
    <property type="project" value="InterPro"/>
</dbReference>
<feature type="chain" id="PRO_5004209096" description="Anaphase-promoting complex subunit 4" evidence="6">
    <location>
        <begin position="26"/>
        <end position="671"/>
    </location>
</feature>
<evidence type="ECO:0000256" key="1">
    <source>
        <dbReference type="ARBA" id="ARBA00016067"/>
    </source>
</evidence>
<dbReference type="Proteomes" id="UP000001056">
    <property type="component" value="Unassembled WGS sequence"/>
</dbReference>
<evidence type="ECO:0000259" key="7">
    <source>
        <dbReference type="Pfam" id="PF12896"/>
    </source>
</evidence>
<accession>Q2H9F1</accession>
<protein>
    <recommendedName>
        <fullName evidence="1">Anaphase-promoting complex subunit 4</fullName>
    </recommendedName>
</protein>
<reference evidence="9" key="1">
    <citation type="journal article" date="2015" name="Genome Announc.">
        <title>Draft genome sequence of the cellulolytic fungus Chaetomium globosum.</title>
        <authorList>
            <person name="Cuomo C.A."/>
            <person name="Untereiner W.A."/>
            <person name="Ma L.-J."/>
            <person name="Grabherr M."/>
            <person name="Birren B.W."/>
        </authorList>
    </citation>
    <scope>NUCLEOTIDE SEQUENCE [LARGE SCALE GENOMIC DNA]</scope>
    <source>
        <strain evidence="9">ATCC 6205 / CBS 148.51 / DSM 1962 / NBRC 6347 / NRRL 1970</strain>
    </source>
</reference>
<dbReference type="RefSeq" id="XP_001229669.1">
    <property type="nucleotide sequence ID" value="XM_001229668.1"/>
</dbReference>
<dbReference type="GO" id="GO:0051301">
    <property type="term" value="P:cell division"/>
    <property type="evidence" value="ECO:0007669"/>
    <property type="project" value="UniProtKB-KW"/>
</dbReference>
<dbReference type="PANTHER" id="PTHR13260:SF0">
    <property type="entry name" value="ANAPHASE-PROMOTING COMPLEX SUBUNIT 4"/>
    <property type="match status" value="1"/>
</dbReference>
<keyword evidence="2" id="KW-0132">Cell division</keyword>
<keyword evidence="3" id="KW-0498">Mitosis</keyword>
<keyword evidence="6" id="KW-0732">Signal</keyword>
<keyword evidence="5" id="KW-0131">Cell cycle</keyword>
<dbReference type="GO" id="GO:0005680">
    <property type="term" value="C:anaphase-promoting complex"/>
    <property type="evidence" value="ECO:0007669"/>
    <property type="project" value="InterPro"/>
</dbReference>
<dbReference type="AlphaFoldDB" id="Q2H9F1"/>
<evidence type="ECO:0000256" key="2">
    <source>
        <dbReference type="ARBA" id="ARBA00022618"/>
    </source>
</evidence>
<dbReference type="EMBL" id="CH408030">
    <property type="protein sequence ID" value="EAQ91218.1"/>
    <property type="molecule type" value="Genomic_DNA"/>
</dbReference>
<dbReference type="eggNOG" id="KOG4640">
    <property type="taxonomic scope" value="Eukaryota"/>
</dbReference>
<feature type="signal peptide" evidence="6">
    <location>
        <begin position="1"/>
        <end position="25"/>
    </location>
</feature>
<keyword evidence="9" id="KW-1185">Reference proteome</keyword>
<dbReference type="Pfam" id="PF12896">
    <property type="entry name" value="ANAPC4"/>
    <property type="match status" value="1"/>
</dbReference>
<dbReference type="HOGENOM" id="CLU_011501_0_0_1"/>
<dbReference type="PANTHER" id="PTHR13260">
    <property type="entry name" value="ANAPHASE PROMOTING COMPLEX SUBUNIT 4 APC4"/>
    <property type="match status" value="1"/>
</dbReference>
<dbReference type="GO" id="GO:0070979">
    <property type="term" value="P:protein K11-linked ubiquitination"/>
    <property type="evidence" value="ECO:0007669"/>
    <property type="project" value="TreeGrafter"/>
</dbReference>
<evidence type="ECO:0000313" key="9">
    <source>
        <dbReference type="Proteomes" id="UP000001056"/>
    </source>
</evidence>
<dbReference type="InParanoid" id="Q2H9F1"/>
<evidence type="ECO:0000256" key="6">
    <source>
        <dbReference type="SAM" id="SignalP"/>
    </source>
</evidence>
<dbReference type="InterPro" id="IPR024790">
    <property type="entry name" value="APC4_long_dom"/>
</dbReference>
<sequence length="671" mass="74138">MATHPAPLAKLALLGTTALSSPAAAGHLACNPAIDLTATVGEAGAALLVWRAGDQGLVSKCVERGRTVDALAWKADASLESVFRPFKTEEADDVHVMVVGTTDGGIHLSINDSFVIGTAKHSPRGGDEIFHLCGHSSRPEVSTHMLLLRPETGDGTALYLVPMNLAFLDSSPANLSLLASKTTTLQNLLRYLKSTQSHMVSDWQSTRELPRRFMAGVQDDLKKMPNGDMTVVQALYHTVVTGHVYEPVKEWLVDTLGERGHKRWEKAVVSGLTSLRGLVHGNFVPALERCGAILSRLLGIARFHGTGKGIGFDEAQIAKLMEIVSCLMMVAHRILTVVMDELEYFNAFSIWLRLEIDKQGSSSITEELSEKEATMDSPRVLSYIQHYLASSPLSVYFDEVAKEDYTKDQEMIAPGVSLVDLLDKQLREQARGRPYMKVFPRIDFLLNYLVTSANAVFDGIANAEKRGVKFGQGTEISIGRKLWKHDLWMGRPHKNLSAPTFTAMVPEDDKSQSWFDMPLRMTLSANVSFSLHYSYRRPACRKRQHPDFNKSFQKGKAEPSSKVAGRVNNNLEEPRSVLLRITYQSPQMLYQGYTKGQTPPVLAFDGTESDGLGSCIAPSNMSGFTPVQMVVQRPSKLRGEIPARVCLLGRDKALYKTYIFPNDLDDGNEQP</sequence>
<name>Q2H9F1_CHAGB</name>
<dbReference type="GeneID" id="4389033"/>
<dbReference type="VEuPathDB" id="FungiDB:CHGG_03153"/>
<keyword evidence="4" id="KW-0833">Ubl conjugation pathway</keyword>
<evidence type="ECO:0000256" key="3">
    <source>
        <dbReference type="ARBA" id="ARBA00022776"/>
    </source>
</evidence>